<accession>A0ACC5XII4</accession>
<comment type="caution">
    <text evidence="1">The sequence shown here is derived from an EMBL/GenBank/DDBJ whole genome shotgun (WGS) entry which is preliminary data.</text>
</comment>
<keyword evidence="2" id="KW-1185">Reference proteome</keyword>
<evidence type="ECO:0000313" key="1">
    <source>
        <dbReference type="EMBL" id="MCI4391034.1"/>
    </source>
</evidence>
<dbReference type="EMBL" id="CM040474">
    <property type="protein sequence ID" value="MCI4391034.1"/>
    <property type="molecule type" value="Genomic_DNA"/>
</dbReference>
<proteinExistence type="predicted"/>
<gene>
    <name evidence="1" type="ORF">PGIGA_G00129660</name>
</gene>
<name>A0ACC5XII4_PANGG</name>
<dbReference type="Proteomes" id="UP000829447">
    <property type="component" value="Linkage Group LG21"/>
</dbReference>
<sequence>MCCSYKHAEAITHVQRERLQEVTPKNLRSSVPYLGGRAAKGNATVQSDLIPCFKPAEVVNYMVLPPPQLFLRAKSGLCACLIKHRRG</sequence>
<protein>
    <submittedName>
        <fullName evidence="1">Uncharacterized protein</fullName>
    </submittedName>
</protein>
<organism evidence="1 2">
    <name type="scientific">Pangasianodon gigas</name>
    <name type="common">Mekong giant catfish</name>
    <name type="synonym">Pangasius gigas</name>
    <dbReference type="NCBI Taxonomy" id="30993"/>
    <lineage>
        <taxon>Eukaryota</taxon>
        <taxon>Metazoa</taxon>
        <taxon>Chordata</taxon>
        <taxon>Craniata</taxon>
        <taxon>Vertebrata</taxon>
        <taxon>Euteleostomi</taxon>
        <taxon>Actinopterygii</taxon>
        <taxon>Neopterygii</taxon>
        <taxon>Teleostei</taxon>
        <taxon>Ostariophysi</taxon>
        <taxon>Siluriformes</taxon>
        <taxon>Pangasiidae</taxon>
        <taxon>Pangasianodon</taxon>
    </lineage>
</organism>
<reference evidence="1 2" key="1">
    <citation type="journal article" date="2022" name="bioRxiv">
        <title>An ancient truncated duplication of the anti-Mullerian hormone receptor type 2 gene is a potential conserved master sex determinant in the Pangasiidae catfish family.</title>
        <authorList>
            <person name="Wen M."/>
            <person name="Pan Q."/>
            <person name="Jouanno E."/>
            <person name="Montfort J."/>
            <person name="Zahm M."/>
            <person name="Cabau C."/>
            <person name="Klopp C."/>
            <person name="Iampietro C."/>
            <person name="Roques C."/>
            <person name="Bouchez O."/>
            <person name="Castinel A."/>
            <person name="Donnadieu C."/>
            <person name="Parrinello H."/>
            <person name="Poncet C."/>
            <person name="Belmonte E."/>
            <person name="Gautier V."/>
            <person name="Avarre J.-C."/>
            <person name="Dugue R."/>
            <person name="Gustiano R."/>
            <person name="Ha T.T.T."/>
            <person name="Campet M."/>
            <person name="Sriphairoj K."/>
            <person name="Ribolli J."/>
            <person name="de Almeida F.L."/>
            <person name="Desvignes T."/>
            <person name="Postlethwait J.H."/>
            <person name="Bucao C.F."/>
            <person name="Robinson-Rechavi M."/>
            <person name="Bobe J."/>
            <person name="Herpin A."/>
            <person name="Guiguen Y."/>
        </authorList>
    </citation>
    <scope>NUCLEOTIDE SEQUENCE [LARGE SCALE GENOMIC DNA]</scope>
    <source>
        <strain evidence="1">YG-Dec2019</strain>
    </source>
</reference>
<evidence type="ECO:0000313" key="2">
    <source>
        <dbReference type="Proteomes" id="UP000829447"/>
    </source>
</evidence>